<organism evidence="2 3">
    <name type="scientific">Microbaculum marinisediminis</name>
    <dbReference type="NCBI Taxonomy" id="2931392"/>
    <lineage>
        <taxon>Bacteria</taxon>
        <taxon>Pseudomonadati</taxon>
        <taxon>Pseudomonadota</taxon>
        <taxon>Alphaproteobacteria</taxon>
        <taxon>Hyphomicrobiales</taxon>
        <taxon>Tepidamorphaceae</taxon>
        <taxon>Microbaculum</taxon>
    </lineage>
</organism>
<keyword evidence="1" id="KW-0472">Membrane</keyword>
<gene>
    <name evidence="2" type="ORF">MUB46_23680</name>
</gene>
<sequence length="159" mass="16471">MFPLLAGGHGIAYRHPSGLFQTLIASLRRSLLGVTVFLVALQALLCLGASCALADSGAAGTTAGSAGASSGSGVIMAGTITPNAVRVPGANPHWTLREPVAAVQPANTSDRKVQRIVGPHAQVSMFSWREILFYAMVVVVVIGGYLVFTGGHDRPSRHP</sequence>
<dbReference type="AlphaFoldDB" id="A0AAW5R915"/>
<keyword evidence="3" id="KW-1185">Reference proteome</keyword>
<comment type="caution">
    <text evidence="2">The sequence shown here is derived from an EMBL/GenBank/DDBJ whole genome shotgun (WGS) entry which is preliminary data.</text>
</comment>
<name>A0AAW5R915_9HYPH</name>
<accession>A0AAW5R915</accession>
<proteinExistence type="predicted"/>
<keyword evidence="1" id="KW-0812">Transmembrane</keyword>
<dbReference type="EMBL" id="JALIDZ010000016">
    <property type="protein sequence ID" value="MCT8974870.1"/>
    <property type="molecule type" value="Genomic_DNA"/>
</dbReference>
<feature type="transmembrane region" description="Helical" evidence="1">
    <location>
        <begin position="131"/>
        <end position="148"/>
    </location>
</feature>
<dbReference type="Proteomes" id="UP001320898">
    <property type="component" value="Unassembled WGS sequence"/>
</dbReference>
<feature type="transmembrane region" description="Helical" evidence="1">
    <location>
        <begin position="31"/>
        <end position="50"/>
    </location>
</feature>
<protein>
    <submittedName>
        <fullName evidence="2">Uncharacterized protein</fullName>
    </submittedName>
</protein>
<dbReference type="RefSeq" id="WP_261618459.1">
    <property type="nucleotide sequence ID" value="NZ_JALIDZ010000016.1"/>
</dbReference>
<reference evidence="2 3" key="1">
    <citation type="submission" date="2022-04" db="EMBL/GenBank/DDBJ databases">
        <authorList>
            <person name="Ye Y.-Q."/>
            <person name="Du Z.-J."/>
        </authorList>
    </citation>
    <scope>NUCLEOTIDE SEQUENCE [LARGE SCALE GENOMIC DNA]</scope>
    <source>
        <strain evidence="2 3">A6E488</strain>
    </source>
</reference>
<evidence type="ECO:0000256" key="1">
    <source>
        <dbReference type="SAM" id="Phobius"/>
    </source>
</evidence>
<keyword evidence="1" id="KW-1133">Transmembrane helix</keyword>
<evidence type="ECO:0000313" key="2">
    <source>
        <dbReference type="EMBL" id="MCT8974870.1"/>
    </source>
</evidence>
<evidence type="ECO:0000313" key="3">
    <source>
        <dbReference type="Proteomes" id="UP001320898"/>
    </source>
</evidence>